<name>A0A0A9A2N0_ARUDO</name>
<dbReference type="EMBL" id="GBRH01256588">
    <property type="protein sequence ID" value="JAD41307.1"/>
    <property type="molecule type" value="Transcribed_RNA"/>
</dbReference>
<reference evidence="1" key="1">
    <citation type="submission" date="2014-09" db="EMBL/GenBank/DDBJ databases">
        <authorList>
            <person name="Magalhaes I.L.F."/>
            <person name="Oliveira U."/>
            <person name="Santos F.R."/>
            <person name="Vidigal T.H.D.A."/>
            <person name="Brescovit A.D."/>
            <person name="Santos A.J."/>
        </authorList>
    </citation>
    <scope>NUCLEOTIDE SEQUENCE</scope>
    <source>
        <tissue evidence="1">Shoot tissue taken approximately 20 cm above the soil surface</tissue>
    </source>
</reference>
<protein>
    <submittedName>
        <fullName evidence="1">Uncharacterized protein</fullName>
    </submittedName>
</protein>
<organism evidence="1">
    <name type="scientific">Arundo donax</name>
    <name type="common">Giant reed</name>
    <name type="synonym">Donax arundinaceus</name>
    <dbReference type="NCBI Taxonomy" id="35708"/>
    <lineage>
        <taxon>Eukaryota</taxon>
        <taxon>Viridiplantae</taxon>
        <taxon>Streptophyta</taxon>
        <taxon>Embryophyta</taxon>
        <taxon>Tracheophyta</taxon>
        <taxon>Spermatophyta</taxon>
        <taxon>Magnoliopsida</taxon>
        <taxon>Liliopsida</taxon>
        <taxon>Poales</taxon>
        <taxon>Poaceae</taxon>
        <taxon>PACMAD clade</taxon>
        <taxon>Arundinoideae</taxon>
        <taxon>Arundineae</taxon>
        <taxon>Arundo</taxon>
    </lineage>
</organism>
<proteinExistence type="predicted"/>
<sequence>MDTYTARVCFVVCNENSSCLSSAKTALSMILEANLTPFLTITQRYNDKAVSCM</sequence>
<evidence type="ECO:0000313" key="1">
    <source>
        <dbReference type="EMBL" id="JAD41307.1"/>
    </source>
</evidence>
<reference evidence="1" key="2">
    <citation type="journal article" date="2015" name="Data Brief">
        <title>Shoot transcriptome of the giant reed, Arundo donax.</title>
        <authorList>
            <person name="Barrero R.A."/>
            <person name="Guerrero F.D."/>
            <person name="Moolhuijzen P."/>
            <person name="Goolsby J.A."/>
            <person name="Tidwell J."/>
            <person name="Bellgard S.E."/>
            <person name="Bellgard M.I."/>
        </authorList>
    </citation>
    <scope>NUCLEOTIDE SEQUENCE</scope>
    <source>
        <tissue evidence="1">Shoot tissue taken approximately 20 cm above the soil surface</tissue>
    </source>
</reference>
<dbReference type="AlphaFoldDB" id="A0A0A9A2N0"/>
<accession>A0A0A9A2N0</accession>